<keyword evidence="1" id="KW-1133">Transmembrane helix</keyword>
<reference evidence="2 3" key="1">
    <citation type="journal article" date="2014" name="Agronomy (Basel)">
        <title>A Draft Genome Sequence for Ensete ventricosum, the Drought-Tolerant Tree Against Hunger.</title>
        <authorList>
            <person name="Harrison J."/>
            <person name="Moore K.A."/>
            <person name="Paszkiewicz K."/>
            <person name="Jones T."/>
            <person name="Grant M."/>
            <person name="Ambacheew D."/>
            <person name="Muzemil S."/>
            <person name="Studholme D.J."/>
        </authorList>
    </citation>
    <scope>NUCLEOTIDE SEQUENCE [LARGE SCALE GENOMIC DNA]</scope>
</reference>
<evidence type="ECO:0000313" key="2">
    <source>
        <dbReference type="EMBL" id="RRT85831.1"/>
    </source>
</evidence>
<gene>
    <name evidence="2" type="ORF">B296_00001897</name>
</gene>
<accession>A0A427BBF3</accession>
<feature type="transmembrane region" description="Helical" evidence="1">
    <location>
        <begin position="58"/>
        <end position="82"/>
    </location>
</feature>
<name>A0A427BBF3_ENSVE</name>
<keyword evidence="1" id="KW-0812">Transmembrane</keyword>
<dbReference type="Proteomes" id="UP000287651">
    <property type="component" value="Unassembled WGS sequence"/>
</dbReference>
<evidence type="ECO:0000313" key="3">
    <source>
        <dbReference type="Proteomes" id="UP000287651"/>
    </source>
</evidence>
<dbReference type="EMBL" id="AMZH03000054">
    <property type="protein sequence ID" value="RRT85831.1"/>
    <property type="molecule type" value="Genomic_DNA"/>
</dbReference>
<keyword evidence="1" id="KW-0472">Membrane</keyword>
<comment type="caution">
    <text evidence="2">The sequence shown here is derived from an EMBL/GenBank/DDBJ whole genome shotgun (WGS) entry which is preliminary data.</text>
</comment>
<dbReference type="AlphaFoldDB" id="A0A427BBF3"/>
<protein>
    <submittedName>
        <fullName evidence="2">Uncharacterized protein</fullName>
    </submittedName>
</protein>
<sequence>MCYLCPYRRTMGLHRAVALCMDHCLAAEVASDDRWFKTVVLAGGSACLPGLPGIPGLIYTMVLTFHMVWIQVSTFANAWCISKKQFRQRLRRNMAW</sequence>
<evidence type="ECO:0000256" key="1">
    <source>
        <dbReference type="SAM" id="Phobius"/>
    </source>
</evidence>
<proteinExistence type="predicted"/>
<organism evidence="2 3">
    <name type="scientific">Ensete ventricosum</name>
    <name type="common">Abyssinian banana</name>
    <name type="synonym">Musa ensete</name>
    <dbReference type="NCBI Taxonomy" id="4639"/>
    <lineage>
        <taxon>Eukaryota</taxon>
        <taxon>Viridiplantae</taxon>
        <taxon>Streptophyta</taxon>
        <taxon>Embryophyta</taxon>
        <taxon>Tracheophyta</taxon>
        <taxon>Spermatophyta</taxon>
        <taxon>Magnoliopsida</taxon>
        <taxon>Liliopsida</taxon>
        <taxon>Zingiberales</taxon>
        <taxon>Musaceae</taxon>
        <taxon>Ensete</taxon>
    </lineage>
</organism>